<protein>
    <recommendedName>
        <fullName evidence="3">Alpha/beta hydrolase</fullName>
    </recommendedName>
</protein>
<reference evidence="1 2" key="1">
    <citation type="submission" date="2019-07" db="EMBL/GenBank/DDBJ databases">
        <authorList>
            <person name="Huq M.A."/>
        </authorList>
    </citation>
    <scope>NUCLEOTIDE SEQUENCE [LARGE SCALE GENOMIC DNA]</scope>
    <source>
        <strain evidence="1 2">MAH-3</strain>
    </source>
</reference>
<keyword evidence="2" id="KW-1185">Reference proteome</keyword>
<dbReference type="Proteomes" id="UP000316008">
    <property type="component" value="Unassembled WGS sequence"/>
</dbReference>
<name>A0A556N6I6_9FLAO</name>
<comment type="caution">
    <text evidence="1">The sequence shown here is derived from an EMBL/GenBank/DDBJ whole genome shotgun (WGS) entry which is preliminary data.</text>
</comment>
<evidence type="ECO:0008006" key="3">
    <source>
        <dbReference type="Google" id="ProtNLM"/>
    </source>
</evidence>
<proteinExistence type="predicted"/>
<dbReference type="OrthoDB" id="9554330at2"/>
<dbReference type="SUPFAM" id="SSF53474">
    <property type="entry name" value="alpha/beta-Hydrolases"/>
    <property type="match status" value="1"/>
</dbReference>
<dbReference type="InterPro" id="IPR029058">
    <property type="entry name" value="AB_hydrolase_fold"/>
</dbReference>
<dbReference type="AlphaFoldDB" id="A0A556N6I6"/>
<evidence type="ECO:0000313" key="2">
    <source>
        <dbReference type="Proteomes" id="UP000316008"/>
    </source>
</evidence>
<sequence length="248" mass="28598">MSVFSFGRDIIYLQSGSQPKSEREAIVILAGLGSKVHNERKIAQYFKHKGYDIYQPSYIYRKGIDKGVDKLERFSEDHDLNSYKKVHFFCYIIGSWTFNRWFQRMNLTNIETVVYDRSPLQERAPYVLMKDSKFIAQLVIGDVNHELATTPYPPITNFKGKIGLLIETVPTKLILRHQKTASSLGPVKWSVDSLGQEYSDYFYAPVNHDEMYTNIEKVGTEVLNFIKTGNFGTKVNRIAPDHDPLTKN</sequence>
<dbReference type="RefSeq" id="WP_144331290.1">
    <property type="nucleotide sequence ID" value="NZ_VLPL01000001.1"/>
</dbReference>
<accession>A0A556N6I6</accession>
<gene>
    <name evidence="1" type="ORF">FO442_01100</name>
</gene>
<organism evidence="1 2">
    <name type="scientific">Fluviicola chungangensis</name>
    <dbReference type="NCBI Taxonomy" id="2597671"/>
    <lineage>
        <taxon>Bacteria</taxon>
        <taxon>Pseudomonadati</taxon>
        <taxon>Bacteroidota</taxon>
        <taxon>Flavobacteriia</taxon>
        <taxon>Flavobacteriales</taxon>
        <taxon>Crocinitomicaceae</taxon>
        <taxon>Fluviicola</taxon>
    </lineage>
</organism>
<dbReference type="EMBL" id="VLPL01000001">
    <property type="protein sequence ID" value="TSJ47755.1"/>
    <property type="molecule type" value="Genomic_DNA"/>
</dbReference>
<evidence type="ECO:0000313" key="1">
    <source>
        <dbReference type="EMBL" id="TSJ47755.1"/>
    </source>
</evidence>